<accession>A0A147EC78</accession>
<evidence type="ECO:0000256" key="5">
    <source>
        <dbReference type="ARBA" id="ARBA00022631"/>
    </source>
</evidence>
<comment type="similarity">
    <text evidence="3 8">Belongs to the transthyretin family. 5-hydroxyisourate hydrolase subfamily.</text>
</comment>
<dbReference type="InterPro" id="IPR036817">
    <property type="entry name" value="Transthyretin/HIU_hydrolase_sf"/>
</dbReference>
<dbReference type="Gene3D" id="2.60.40.180">
    <property type="entry name" value="Transthyretin/hydroxyisourate hydrolase domain"/>
    <property type="match status" value="1"/>
</dbReference>
<dbReference type="GO" id="GO:0033971">
    <property type="term" value="F:hydroxyisourate hydrolase activity"/>
    <property type="evidence" value="ECO:0007669"/>
    <property type="project" value="UniProtKB-EC"/>
</dbReference>
<protein>
    <recommendedName>
        <fullName evidence="8">5-hydroxyisourate hydrolase</fullName>
        <shortName evidence="8">HIU hydrolase</shortName>
        <shortName evidence="8">HIUHase</shortName>
        <ecNumber evidence="8">3.5.2.17</ecNumber>
    </recommendedName>
</protein>
<sequence>MSRISTHVLDASRGRPAENVVVHLQTADGGTLDSGTTDADGRISDLGPDALAAGHYRLRFEVAEYFAATGTPAFYPVITIDFTVEAGEGHYHVPILLSPFAYSTYRGS</sequence>
<evidence type="ECO:0000313" key="10">
    <source>
        <dbReference type="EMBL" id="KTR82006.1"/>
    </source>
</evidence>
<evidence type="ECO:0000256" key="8">
    <source>
        <dbReference type="RuleBase" id="RU361270"/>
    </source>
</evidence>
<dbReference type="InterPro" id="IPR023418">
    <property type="entry name" value="Thyroxine_BS"/>
</dbReference>
<comment type="caution">
    <text evidence="10">The sequence shown here is derived from an EMBL/GenBank/DDBJ whole genome shotgun (WGS) entry which is preliminary data.</text>
</comment>
<feature type="binding site" evidence="7">
    <location>
        <position position="105"/>
    </location>
    <ligand>
        <name>substrate</name>
    </ligand>
</feature>
<dbReference type="InterPro" id="IPR023416">
    <property type="entry name" value="Transthyretin/HIU_hydrolase_d"/>
</dbReference>
<reference evidence="10 11" key="1">
    <citation type="journal article" date="2016" name="Front. Microbiol.">
        <title>Genomic Resource of Rice Seed Associated Bacteria.</title>
        <authorList>
            <person name="Midha S."/>
            <person name="Bansal K."/>
            <person name="Sharma S."/>
            <person name="Kumar N."/>
            <person name="Patil P.P."/>
            <person name="Chaudhry V."/>
            <person name="Patil P.B."/>
        </authorList>
    </citation>
    <scope>NUCLEOTIDE SEQUENCE [LARGE SCALE GENOMIC DNA]</scope>
    <source>
        <strain evidence="10 11">NS354</strain>
    </source>
</reference>
<feature type="binding site" evidence="7">
    <location>
        <position position="7"/>
    </location>
    <ligand>
        <name>substrate</name>
    </ligand>
</feature>
<keyword evidence="5 8" id="KW-0659">Purine metabolism</keyword>
<evidence type="ECO:0000313" key="11">
    <source>
        <dbReference type="Proteomes" id="UP000070810"/>
    </source>
</evidence>
<dbReference type="PRINTS" id="PR00189">
    <property type="entry name" value="TRNSTHYRETIN"/>
</dbReference>
<comment type="subunit">
    <text evidence="4 8">Homotetramer.</text>
</comment>
<proteinExistence type="inferred from homology"/>
<evidence type="ECO:0000256" key="2">
    <source>
        <dbReference type="ARBA" id="ARBA00002704"/>
    </source>
</evidence>
<dbReference type="Pfam" id="PF00576">
    <property type="entry name" value="Transthyretin"/>
    <property type="match status" value="1"/>
</dbReference>
<keyword evidence="11" id="KW-1185">Reference proteome</keyword>
<evidence type="ECO:0000256" key="3">
    <source>
        <dbReference type="ARBA" id="ARBA00009850"/>
    </source>
</evidence>
<feature type="domain" description="Transthyretin/hydroxyisourate hydrolase" evidence="9">
    <location>
        <begin position="1"/>
        <end position="107"/>
    </location>
</feature>
<dbReference type="OrthoDB" id="9792386at2"/>
<comment type="function">
    <text evidence="2">Catalyzes the hydrolysis of 5-hydroxyisourate (HIU) to 2-oxo-4-hydroxy-4-carboxy-5-ureidoimidazoline (OHCU).</text>
</comment>
<dbReference type="AlphaFoldDB" id="A0A147EC78"/>
<dbReference type="InterPro" id="IPR000895">
    <property type="entry name" value="Transthyretin/HIU_hydrolase"/>
</dbReference>
<dbReference type="GO" id="GO:0006144">
    <property type="term" value="P:purine nucleobase metabolic process"/>
    <property type="evidence" value="ECO:0007669"/>
    <property type="project" value="UniProtKB-KW"/>
</dbReference>
<dbReference type="SMART" id="SM00095">
    <property type="entry name" value="TR_THY"/>
    <property type="match status" value="1"/>
</dbReference>
<dbReference type="PANTHER" id="PTHR10395">
    <property type="entry name" value="URICASE AND TRANSTHYRETIN-RELATED"/>
    <property type="match status" value="1"/>
</dbReference>
<dbReference type="RefSeq" id="WP_058594622.1">
    <property type="nucleotide sequence ID" value="NZ_LDRK01000104.1"/>
</dbReference>
<dbReference type="InterPro" id="IPR014306">
    <property type="entry name" value="Hydroxyisourate_hydrolase"/>
</dbReference>
<evidence type="ECO:0000259" key="9">
    <source>
        <dbReference type="SMART" id="SM00095"/>
    </source>
</evidence>
<feature type="binding site" evidence="7">
    <location>
        <position position="42"/>
    </location>
    <ligand>
        <name>substrate</name>
    </ligand>
</feature>
<comment type="catalytic activity">
    <reaction evidence="1 8">
        <text>5-hydroxyisourate + H2O = 5-hydroxy-2-oxo-4-ureido-2,5-dihydro-1H-imidazole-5-carboxylate + H(+)</text>
        <dbReference type="Rhea" id="RHEA:23736"/>
        <dbReference type="ChEBI" id="CHEBI:15377"/>
        <dbReference type="ChEBI" id="CHEBI:15378"/>
        <dbReference type="ChEBI" id="CHEBI:18072"/>
        <dbReference type="ChEBI" id="CHEBI:58639"/>
        <dbReference type="EC" id="3.5.2.17"/>
    </reaction>
</comment>
<dbReference type="Proteomes" id="UP000070810">
    <property type="component" value="Unassembled WGS sequence"/>
</dbReference>
<dbReference type="EC" id="3.5.2.17" evidence="8"/>
<evidence type="ECO:0000256" key="7">
    <source>
        <dbReference type="PIRSR" id="PIRSR600895-51"/>
    </source>
</evidence>
<dbReference type="NCBIfam" id="TIGR02962">
    <property type="entry name" value="hdxy_isourate"/>
    <property type="match status" value="1"/>
</dbReference>
<dbReference type="PATRIC" id="fig|1079994.3.peg.171"/>
<keyword evidence="6 8" id="KW-0378">Hydrolase</keyword>
<gene>
    <name evidence="10" type="ORF">NS354_11565</name>
</gene>
<dbReference type="PROSITE" id="PS00768">
    <property type="entry name" value="TRANSTHYRETIN_1"/>
    <property type="match status" value="1"/>
</dbReference>
<evidence type="ECO:0000256" key="1">
    <source>
        <dbReference type="ARBA" id="ARBA00001043"/>
    </source>
</evidence>
<organism evidence="10 11">
    <name type="scientific">Leucobacter chromiiresistens</name>
    <dbReference type="NCBI Taxonomy" id="1079994"/>
    <lineage>
        <taxon>Bacteria</taxon>
        <taxon>Bacillati</taxon>
        <taxon>Actinomycetota</taxon>
        <taxon>Actinomycetes</taxon>
        <taxon>Micrococcales</taxon>
        <taxon>Microbacteriaceae</taxon>
        <taxon>Leucobacter</taxon>
    </lineage>
</organism>
<dbReference type="CDD" id="cd05822">
    <property type="entry name" value="TLP_HIUase"/>
    <property type="match status" value="1"/>
</dbReference>
<dbReference type="SUPFAM" id="SSF49472">
    <property type="entry name" value="Transthyretin (synonym: prealbumin)"/>
    <property type="match status" value="1"/>
</dbReference>
<evidence type="ECO:0000256" key="6">
    <source>
        <dbReference type="ARBA" id="ARBA00022801"/>
    </source>
</evidence>
<name>A0A147EC78_9MICO</name>
<dbReference type="PANTHER" id="PTHR10395:SF7">
    <property type="entry name" value="5-HYDROXYISOURATE HYDROLASE"/>
    <property type="match status" value="1"/>
</dbReference>
<dbReference type="EMBL" id="LDRK01000104">
    <property type="protein sequence ID" value="KTR82006.1"/>
    <property type="molecule type" value="Genomic_DNA"/>
</dbReference>
<evidence type="ECO:0000256" key="4">
    <source>
        <dbReference type="ARBA" id="ARBA00011881"/>
    </source>
</evidence>